<protein>
    <submittedName>
        <fullName evidence="1">Uncharacterized protein</fullName>
    </submittedName>
</protein>
<evidence type="ECO:0000313" key="1">
    <source>
        <dbReference type="EMBL" id="AEE94318.1"/>
    </source>
</evidence>
<reference evidence="1 2" key="1">
    <citation type="journal article" date="2011" name="Extremophiles">
        <title>Genomic analysis of Acidianus hospitalis W1 a host for studying crenarchaeal virus and plasmid life cycles.</title>
        <authorList>
            <person name="You X.Y."/>
            <person name="Liu C."/>
            <person name="Wang S.Y."/>
            <person name="Jiang C.Y."/>
            <person name="Shah S.A."/>
            <person name="Prangishvili D."/>
            <person name="She Q."/>
            <person name="Liu S.J."/>
            <person name="Garrett R.A."/>
        </authorList>
    </citation>
    <scope>NUCLEOTIDE SEQUENCE [LARGE SCALE GENOMIC DNA]</scope>
    <source>
        <strain evidence="1 2">W1</strain>
    </source>
</reference>
<dbReference type="AlphaFoldDB" id="F4B516"/>
<reference key="2">
    <citation type="journal article" date="2011" name="Extremophiles">
        <title>Genomic analyses of Acidianus hospitalis W1 a host for studying crenarchaeal virus and plasmid life cycles.</title>
        <authorList>
            <person name="You X.Y."/>
            <person name="Liu C."/>
            <person name="Wang S.Y."/>
            <person name="Jiang C.Y."/>
            <person name="Shah S.A."/>
            <person name="Prangishvili D."/>
            <person name="Liu S.J."/>
            <person name="Garrett R.A."/>
        </authorList>
    </citation>
    <scope>NUCLEOTIDE SEQUENCE</scope>
    <source>
        <strain>W1</strain>
    </source>
</reference>
<dbReference type="KEGG" id="aho:Ahos_1435"/>
<keyword evidence="2" id="KW-1185">Reference proteome</keyword>
<proteinExistence type="predicted"/>
<accession>F4B516</accession>
<evidence type="ECO:0000313" key="2">
    <source>
        <dbReference type="Proteomes" id="UP000008458"/>
    </source>
</evidence>
<name>F4B516_ACIHW</name>
<organism evidence="1 2">
    <name type="scientific">Acidianus hospitalis (strain W1)</name>
    <dbReference type="NCBI Taxonomy" id="933801"/>
    <lineage>
        <taxon>Archaea</taxon>
        <taxon>Thermoproteota</taxon>
        <taxon>Thermoprotei</taxon>
        <taxon>Sulfolobales</taxon>
        <taxon>Sulfolobaceae</taxon>
        <taxon>Acidianus</taxon>
    </lineage>
</organism>
<dbReference type="HOGENOM" id="CLU_2230234_0_0_2"/>
<gene>
    <name evidence="1" type="ordered locus">Ahos_1435</name>
</gene>
<dbReference type="Proteomes" id="UP000008458">
    <property type="component" value="Chromosome"/>
</dbReference>
<sequence>MSPFILVKMQVTASLIMSIDVFTLSIFKSFSLIGNFSMISNYADCHLNLDYMIYLIKGENGNFLRGWISNKISLIARSAMREIIMRRDSHLSFSRSRIKYQSKSL</sequence>
<dbReference type="EMBL" id="CP002535">
    <property type="protein sequence ID" value="AEE94318.1"/>
    <property type="molecule type" value="Genomic_DNA"/>
</dbReference>